<evidence type="ECO:0000259" key="7">
    <source>
        <dbReference type="Pfam" id="PF02214"/>
    </source>
</evidence>
<comment type="subcellular location">
    <subcellularLocation>
        <location evidence="1">Cell membrane</location>
    </subcellularLocation>
    <subcellularLocation>
        <location evidence="2">Cell projection</location>
        <location evidence="2">Neuron projection</location>
    </subcellularLocation>
</comment>
<protein>
    <submittedName>
        <fullName evidence="9">Uncharacterized protein</fullName>
    </submittedName>
</protein>
<dbReference type="GO" id="GO:0043235">
    <property type="term" value="C:receptor complex"/>
    <property type="evidence" value="ECO:0000318"/>
    <property type="project" value="GO_Central"/>
</dbReference>
<dbReference type="GO" id="GO:0005886">
    <property type="term" value="C:plasma membrane"/>
    <property type="evidence" value="ECO:0007669"/>
    <property type="project" value="UniProtKB-SubCell"/>
</dbReference>
<feature type="domain" description="KCTD8/12/16 H1" evidence="8">
    <location>
        <begin position="170"/>
        <end position="286"/>
    </location>
</feature>
<reference evidence="9" key="2">
    <citation type="journal article" date="2008" name="Genome Biol.">
        <title>Improved genome assembly and evidence-based global gene model set for the chordate Ciona intestinalis: new insight into intron and operon populations.</title>
        <authorList>
            <person name="Satou Y."/>
            <person name="Mineta K."/>
            <person name="Ogasawara M."/>
            <person name="Sasakura Y."/>
            <person name="Shoguchi E."/>
            <person name="Ueno K."/>
            <person name="Yamada L."/>
            <person name="Matsumoto J."/>
            <person name="Wasserscheid J."/>
            <person name="Dewar K."/>
            <person name="Wiley G.B."/>
            <person name="Macmil S.L."/>
            <person name="Roe B.A."/>
            <person name="Zeller R.W."/>
            <person name="Hastings K.E."/>
            <person name="Lemaire P."/>
            <person name="Lindquist E."/>
            <person name="Endo T."/>
            <person name="Hotta K."/>
            <person name="Inaba K."/>
        </authorList>
    </citation>
    <scope>NUCLEOTIDE SEQUENCE [LARGE SCALE GENOMIC DNA]</scope>
    <source>
        <strain evidence="9">wild type</strain>
    </source>
</reference>
<evidence type="ECO:0000256" key="6">
    <source>
        <dbReference type="ARBA" id="ARBA00023273"/>
    </source>
</evidence>
<dbReference type="STRING" id="7719.ENSCINP00000021337"/>
<evidence type="ECO:0000259" key="8">
    <source>
        <dbReference type="Pfam" id="PF23110"/>
    </source>
</evidence>
<reference evidence="9" key="4">
    <citation type="submission" date="2025-09" db="UniProtKB">
        <authorList>
            <consortium name="Ensembl"/>
        </authorList>
    </citation>
    <scope>IDENTIFICATION</scope>
</reference>
<keyword evidence="4" id="KW-0597">Phosphoprotein</keyword>
<reference evidence="9" key="3">
    <citation type="submission" date="2025-08" db="UniProtKB">
        <authorList>
            <consortium name="Ensembl"/>
        </authorList>
    </citation>
    <scope>IDENTIFICATION</scope>
</reference>
<feature type="domain" description="Potassium channel tetramerisation-type BTB" evidence="7">
    <location>
        <begin position="2"/>
        <end position="104"/>
    </location>
</feature>
<evidence type="ECO:0000256" key="2">
    <source>
        <dbReference type="ARBA" id="ARBA00004487"/>
    </source>
</evidence>
<dbReference type="CDD" id="cd22204">
    <property type="entry name" value="H1_KCTD12-like"/>
    <property type="match status" value="1"/>
</dbReference>
<dbReference type="PANTHER" id="PTHR14499:SF136">
    <property type="entry name" value="GH08630P"/>
    <property type="match status" value="1"/>
</dbReference>
<accession>F6XKH4</accession>
<dbReference type="Gene3D" id="3.30.710.10">
    <property type="entry name" value="Potassium Channel Kv1.1, Chain A"/>
    <property type="match status" value="1"/>
</dbReference>
<evidence type="ECO:0000256" key="4">
    <source>
        <dbReference type="ARBA" id="ARBA00022553"/>
    </source>
</evidence>
<dbReference type="Proteomes" id="UP000008144">
    <property type="component" value="Chromosome 2"/>
</dbReference>
<dbReference type="PANTHER" id="PTHR14499">
    <property type="entry name" value="POTASSIUM CHANNEL TETRAMERIZATION DOMAIN-CONTAINING"/>
    <property type="match status" value="1"/>
</dbReference>
<evidence type="ECO:0000313" key="10">
    <source>
        <dbReference type="Proteomes" id="UP000008144"/>
    </source>
</evidence>
<evidence type="ECO:0000256" key="3">
    <source>
        <dbReference type="ARBA" id="ARBA00022475"/>
    </source>
</evidence>
<evidence type="ECO:0000256" key="1">
    <source>
        <dbReference type="ARBA" id="ARBA00004236"/>
    </source>
</evidence>
<keyword evidence="10" id="KW-1185">Reference proteome</keyword>
<keyword evidence="3" id="KW-1003">Cell membrane</keyword>
<dbReference type="AlphaFoldDB" id="F6XKH4"/>
<dbReference type="GO" id="GO:0008277">
    <property type="term" value="P:regulation of G protein-coupled receptor signaling pathway"/>
    <property type="evidence" value="ECO:0000318"/>
    <property type="project" value="GO_Central"/>
</dbReference>
<keyword evidence="6" id="KW-0966">Cell projection</keyword>
<proteinExistence type="predicted"/>
<evidence type="ECO:0000313" key="9">
    <source>
        <dbReference type="Ensembl" id="ENSCINP00000021337.3"/>
    </source>
</evidence>
<dbReference type="EMBL" id="EAAA01001392">
    <property type="status" value="NOT_ANNOTATED_CDS"/>
    <property type="molecule type" value="Genomic_DNA"/>
</dbReference>
<organism evidence="9 10">
    <name type="scientific">Ciona intestinalis</name>
    <name type="common">Transparent sea squirt</name>
    <name type="synonym">Ascidia intestinalis</name>
    <dbReference type="NCBI Taxonomy" id="7719"/>
    <lineage>
        <taxon>Eukaryota</taxon>
        <taxon>Metazoa</taxon>
        <taxon>Chordata</taxon>
        <taxon>Tunicata</taxon>
        <taxon>Ascidiacea</taxon>
        <taxon>Phlebobranchia</taxon>
        <taxon>Cionidae</taxon>
        <taxon>Ciona</taxon>
    </lineage>
</organism>
<dbReference type="InParanoid" id="F6XKH4"/>
<keyword evidence="5" id="KW-0472">Membrane</keyword>
<dbReference type="SUPFAM" id="SSF54695">
    <property type="entry name" value="POZ domain"/>
    <property type="match status" value="1"/>
</dbReference>
<name>F6XKH4_CIOIN</name>
<dbReference type="FunCoup" id="F6XKH4">
    <property type="interactions" value="16"/>
</dbReference>
<dbReference type="Ensembl" id="ENSCINT00000021337.3">
    <property type="protein sequence ID" value="ENSCINP00000021337.3"/>
    <property type="gene ID" value="ENSCING00000010799.3"/>
</dbReference>
<dbReference type="OMA" id="TEDGAQC"/>
<dbReference type="GO" id="GO:0051260">
    <property type="term" value="P:protein homooligomerization"/>
    <property type="evidence" value="ECO:0007669"/>
    <property type="project" value="InterPro"/>
</dbReference>
<dbReference type="Pfam" id="PF23110">
    <property type="entry name" value="H1_KCTD8_12_16"/>
    <property type="match status" value="1"/>
</dbReference>
<dbReference type="HOGENOM" id="CLU_057051_0_1_1"/>
<sequence>VIKLSVGGHHYTTTLKTLTNKCATSSLAMAAKSFQQNDLKLDMEGYVRDEDDRLFVDRDGENFRYILDYLRGKGDLSLHKLVPDAAVRYRLRLDAEFYGLEDLVKELGKLEITICRTESSDDTVPQFLKSDSVSPNRVVKRFVSKRWPPPSAASAPSLTITDLWEKGPFFITIGYRGSYTSTSDGRSTDISKFRRITRITVSGRSDVAKEVFQQELNDSRDPERHPSEGYTCRYYLTHNYLELAFEKLASRGFKLVTSSSSGTKSLPSLSKEFKQWTTYNEYLFYRGLSEEDGPLD</sequence>
<dbReference type="GO" id="GO:0043005">
    <property type="term" value="C:neuron projection"/>
    <property type="evidence" value="ECO:0007669"/>
    <property type="project" value="UniProtKB-SubCell"/>
</dbReference>
<dbReference type="InterPro" id="IPR011333">
    <property type="entry name" value="SKP1/BTB/POZ_sf"/>
</dbReference>
<evidence type="ECO:0000256" key="5">
    <source>
        <dbReference type="ARBA" id="ARBA00023136"/>
    </source>
</evidence>
<reference evidence="10" key="1">
    <citation type="journal article" date="2002" name="Science">
        <title>The draft genome of Ciona intestinalis: insights into chordate and vertebrate origins.</title>
        <authorList>
            <person name="Dehal P."/>
            <person name="Satou Y."/>
            <person name="Campbell R.K."/>
            <person name="Chapman J."/>
            <person name="Degnan B."/>
            <person name="De Tomaso A."/>
            <person name="Davidson B."/>
            <person name="Di Gregorio A."/>
            <person name="Gelpke M."/>
            <person name="Goodstein D.M."/>
            <person name="Harafuji N."/>
            <person name="Hastings K.E."/>
            <person name="Ho I."/>
            <person name="Hotta K."/>
            <person name="Huang W."/>
            <person name="Kawashima T."/>
            <person name="Lemaire P."/>
            <person name="Martinez D."/>
            <person name="Meinertzhagen I.A."/>
            <person name="Necula S."/>
            <person name="Nonaka M."/>
            <person name="Putnam N."/>
            <person name="Rash S."/>
            <person name="Saiga H."/>
            <person name="Satake M."/>
            <person name="Terry A."/>
            <person name="Yamada L."/>
            <person name="Wang H.G."/>
            <person name="Awazu S."/>
            <person name="Azumi K."/>
            <person name="Boore J."/>
            <person name="Branno M."/>
            <person name="Chin-Bow S."/>
            <person name="DeSantis R."/>
            <person name="Doyle S."/>
            <person name="Francino P."/>
            <person name="Keys D.N."/>
            <person name="Haga S."/>
            <person name="Hayashi H."/>
            <person name="Hino K."/>
            <person name="Imai K.S."/>
            <person name="Inaba K."/>
            <person name="Kano S."/>
            <person name="Kobayashi K."/>
            <person name="Kobayashi M."/>
            <person name="Lee B.I."/>
            <person name="Makabe K.W."/>
            <person name="Manohar C."/>
            <person name="Matassi G."/>
            <person name="Medina M."/>
            <person name="Mochizuki Y."/>
            <person name="Mount S."/>
            <person name="Morishita T."/>
            <person name="Miura S."/>
            <person name="Nakayama A."/>
            <person name="Nishizaka S."/>
            <person name="Nomoto H."/>
            <person name="Ohta F."/>
            <person name="Oishi K."/>
            <person name="Rigoutsos I."/>
            <person name="Sano M."/>
            <person name="Sasaki A."/>
            <person name="Sasakura Y."/>
            <person name="Shoguchi E."/>
            <person name="Shin-i T."/>
            <person name="Spagnuolo A."/>
            <person name="Stainier D."/>
            <person name="Suzuki M.M."/>
            <person name="Tassy O."/>
            <person name="Takatori N."/>
            <person name="Tokuoka M."/>
            <person name="Yagi K."/>
            <person name="Yoshizaki F."/>
            <person name="Wada S."/>
            <person name="Zhang C."/>
            <person name="Hyatt P.D."/>
            <person name="Larimer F."/>
            <person name="Detter C."/>
            <person name="Doggett N."/>
            <person name="Glavina T."/>
            <person name="Hawkins T."/>
            <person name="Richardson P."/>
            <person name="Lucas S."/>
            <person name="Kohara Y."/>
            <person name="Levine M."/>
            <person name="Satoh N."/>
            <person name="Rokhsar D.S."/>
        </authorList>
    </citation>
    <scope>NUCLEOTIDE SEQUENCE [LARGE SCALE GENOMIC DNA]</scope>
</reference>
<dbReference type="InterPro" id="IPR057093">
    <property type="entry name" value="H1_KCTD8_12_16"/>
</dbReference>
<dbReference type="Pfam" id="PF02214">
    <property type="entry name" value="BTB_2"/>
    <property type="match status" value="1"/>
</dbReference>
<dbReference type="InterPro" id="IPR003131">
    <property type="entry name" value="T1-type_BTB"/>
</dbReference>
<dbReference type="GeneTree" id="ENSGT00940000173931"/>